<sequence>MHTEKESGEKSETEKSPIVINIGYLFGAIMLVVYFGMAYLLLLTDLFKEVFNPALRYAFGILFMLYGIFRAYRFIKYRGYR</sequence>
<gene>
    <name evidence="2" type="ORF">IAC54_08680</name>
</gene>
<proteinExistence type="predicted"/>
<protein>
    <submittedName>
        <fullName evidence="2">Uncharacterized protein</fullName>
    </submittedName>
</protein>
<organism evidence="2 3">
    <name type="scientific">Candidatus Caccoplasma merdipullorum</name>
    <dbReference type="NCBI Taxonomy" id="2840718"/>
    <lineage>
        <taxon>Bacteria</taxon>
        <taxon>Pseudomonadati</taxon>
        <taxon>Bacteroidota</taxon>
        <taxon>Bacteroidia</taxon>
        <taxon>Bacteroidales</taxon>
        <taxon>Bacteroidaceae</taxon>
        <taxon>Bacteroidaceae incertae sedis</taxon>
        <taxon>Candidatus Caccoplasma</taxon>
    </lineage>
</organism>
<keyword evidence="1" id="KW-0812">Transmembrane</keyword>
<reference evidence="2" key="2">
    <citation type="journal article" date="2021" name="PeerJ">
        <title>Extensive microbial diversity within the chicken gut microbiome revealed by metagenomics and culture.</title>
        <authorList>
            <person name="Gilroy R."/>
            <person name="Ravi A."/>
            <person name="Getino M."/>
            <person name="Pursley I."/>
            <person name="Horton D.L."/>
            <person name="Alikhan N.F."/>
            <person name="Baker D."/>
            <person name="Gharbi K."/>
            <person name="Hall N."/>
            <person name="Watson M."/>
            <person name="Adriaenssens E.M."/>
            <person name="Foster-Nyarko E."/>
            <person name="Jarju S."/>
            <person name="Secka A."/>
            <person name="Antonio M."/>
            <person name="Oren A."/>
            <person name="Chaudhuri R.R."/>
            <person name="La Ragione R."/>
            <person name="Hildebrand F."/>
            <person name="Pallen M.J."/>
        </authorList>
    </citation>
    <scope>NUCLEOTIDE SEQUENCE</scope>
    <source>
        <strain evidence="2">G3-4614</strain>
    </source>
</reference>
<comment type="caution">
    <text evidence="2">The sequence shown here is derived from an EMBL/GenBank/DDBJ whole genome shotgun (WGS) entry which is preliminary data.</text>
</comment>
<name>A0A9D9H7A3_9BACT</name>
<keyword evidence="1" id="KW-0472">Membrane</keyword>
<feature type="transmembrane region" description="Helical" evidence="1">
    <location>
        <begin position="21"/>
        <end position="42"/>
    </location>
</feature>
<accession>A0A9D9H7A3</accession>
<evidence type="ECO:0000313" key="3">
    <source>
        <dbReference type="Proteomes" id="UP000823636"/>
    </source>
</evidence>
<evidence type="ECO:0000313" key="2">
    <source>
        <dbReference type="EMBL" id="MBO8438951.1"/>
    </source>
</evidence>
<reference evidence="2" key="1">
    <citation type="submission" date="2020-10" db="EMBL/GenBank/DDBJ databases">
        <authorList>
            <person name="Gilroy R."/>
        </authorList>
    </citation>
    <scope>NUCLEOTIDE SEQUENCE</scope>
    <source>
        <strain evidence="2">G3-4614</strain>
    </source>
</reference>
<evidence type="ECO:0000256" key="1">
    <source>
        <dbReference type="SAM" id="Phobius"/>
    </source>
</evidence>
<feature type="transmembrane region" description="Helical" evidence="1">
    <location>
        <begin position="54"/>
        <end position="72"/>
    </location>
</feature>
<dbReference type="AlphaFoldDB" id="A0A9D9H7A3"/>
<keyword evidence="1" id="KW-1133">Transmembrane helix</keyword>
<dbReference type="Proteomes" id="UP000823636">
    <property type="component" value="Unassembled WGS sequence"/>
</dbReference>
<dbReference type="EMBL" id="JADIMW010000087">
    <property type="protein sequence ID" value="MBO8438951.1"/>
    <property type="molecule type" value="Genomic_DNA"/>
</dbReference>